<keyword evidence="7 9" id="KW-0472">Membrane</keyword>
<feature type="domain" description="Major facilitator superfamily (MFS) profile" evidence="10">
    <location>
        <begin position="27"/>
        <end position="219"/>
    </location>
</feature>
<evidence type="ECO:0000256" key="7">
    <source>
        <dbReference type="ARBA" id="ARBA00023136"/>
    </source>
</evidence>
<keyword evidence="6 9" id="KW-1133">Transmembrane helix</keyword>
<gene>
    <name evidence="11" type="ORF">E4U43_003683</name>
</gene>
<dbReference type="GO" id="GO:0005351">
    <property type="term" value="F:carbohydrate:proton symporter activity"/>
    <property type="evidence" value="ECO:0007669"/>
    <property type="project" value="TreeGrafter"/>
</dbReference>
<dbReference type="InterPro" id="IPR050360">
    <property type="entry name" value="MFS_Sugar_Transporters"/>
</dbReference>
<feature type="transmembrane region" description="Helical" evidence="9">
    <location>
        <begin position="69"/>
        <end position="89"/>
    </location>
</feature>
<dbReference type="Pfam" id="PF00083">
    <property type="entry name" value="Sugar_tr"/>
    <property type="match status" value="1"/>
</dbReference>
<dbReference type="InterPro" id="IPR005829">
    <property type="entry name" value="Sugar_transporter_CS"/>
</dbReference>
<dbReference type="InterPro" id="IPR005828">
    <property type="entry name" value="MFS_sugar_transport-like"/>
</dbReference>
<reference evidence="11" key="1">
    <citation type="journal article" date="2020" name="bioRxiv">
        <title>Whole genome comparisons of ergot fungi reveals the divergence and evolution of species within the genus Claviceps are the result of varying mechanisms driving genome evolution and host range expansion.</title>
        <authorList>
            <person name="Wyka S.A."/>
            <person name="Mondo S.J."/>
            <person name="Liu M."/>
            <person name="Dettman J."/>
            <person name="Nalam V."/>
            <person name="Broders K.D."/>
        </authorList>
    </citation>
    <scope>NUCLEOTIDE SEQUENCE</scope>
    <source>
        <strain evidence="11">CCC 602</strain>
    </source>
</reference>
<dbReference type="InterPro" id="IPR036259">
    <property type="entry name" value="MFS_trans_sf"/>
</dbReference>
<evidence type="ECO:0000313" key="12">
    <source>
        <dbReference type="Proteomes" id="UP000748025"/>
    </source>
</evidence>
<dbReference type="InterPro" id="IPR020846">
    <property type="entry name" value="MFS_dom"/>
</dbReference>
<feature type="transmembrane region" description="Helical" evidence="9">
    <location>
        <begin position="125"/>
        <end position="149"/>
    </location>
</feature>
<dbReference type="GO" id="GO:0016020">
    <property type="term" value="C:membrane"/>
    <property type="evidence" value="ECO:0007669"/>
    <property type="project" value="UniProtKB-SubCell"/>
</dbReference>
<proteinExistence type="inferred from homology"/>
<dbReference type="Proteomes" id="UP000748025">
    <property type="component" value="Unassembled WGS sequence"/>
</dbReference>
<dbReference type="EMBL" id="SRPW01002456">
    <property type="protein sequence ID" value="KAG5992776.1"/>
    <property type="molecule type" value="Genomic_DNA"/>
</dbReference>
<evidence type="ECO:0000256" key="3">
    <source>
        <dbReference type="ARBA" id="ARBA00022448"/>
    </source>
</evidence>
<dbReference type="SUPFAM" id="SSF103473">
    <property type="entry name" value="MFS general substrate transporter"/>
    <property type="match status" value="1"/>
</dbReference>
<keyword evidence="12" id="KW-1185">Reference proteome</keyword>
<comment type="similarity">
    <text evidence="2">Belongs to the major facilitator superfamily. Sugar transporter (TC 2.A.1.1) family.</text>
</comment>
<dbReference type="PROSITE" id="PS00216">
    <property type="entry name" value="SUGAR_TRANSPORT_1"/>
    <property type="match status" value="1"/>
</dbReference>
<evidence type="ECO:0000256" key="6">
    <source>
        <dbReference type="ARBA" id="ARBA00022989"/>
    </source>
</evidence>
<feature type="transmembrane region" description="Helical" evidence="9">
    <location>
        <begin position="161"/>
        <end position="181"/>
    </location>
</feature>
<evidence type="ECO:0000256" key="9">
    <source>
        <dbReference type="SAM" id="Phobius"/>
    </source>
</evidence>
<dbReference type="PRINTS" id="PR00171">
    <property type="entry name" value="SUGRTRNSPORT"/>
</dbReference>
<feature type="transmembrane region" description="Helical" evidence="9">
    <location>
        <begin position="101"/>
        <end position="119"/>
    </location>
</feature>
<organism evidence="11 12">
    <name type="scientific">Claviceps pusilla</name>
    <dbReference type="NCBI Taxonomy" id="123648"/>
    <lineage>
        <taxon>Eukaryota</taxon>
        <taxon>Fungi</taxon>
        <taxon>Dikarya</taxon>
        <taxon>Ascomycota</taxon>
        <taxon>Pezizomycotina</taxon>
        <taxon>Sordariomycetes</taxon>
        <taxon>Hypocreomycetidae</taxon>
        <taxon>Hypocreales</taxon>
        <taxon>Clavicipitaceae</taxon>
        <taxon>Claviceps</taxon>
    </lineage>
</organism>
<dbReference type="PROSITE" id="PS00217">
    <property type="entry name" value="SUGAR_TRANSPORT_2"/>
    <property type="match status" value="1"/>
</dbReference>
<sequence length="219" mass="23289">MRAGRSCTVEPAVDPPKEIYGHKVYLLALISSMGSFMFGYDLSFIGTVIELDSFQKDFGIIQASKSEKAQFASTIVSLLQAGCIVGSLAAGPLSDAWGRRAVLLITSLFFTLGSTLQTASHGSRAIMFAGRVMGGVGVGAASMVVPLYVAEASPPRIRGRLVGIYEILATTGTMLGFWINYGLNKTMPSTSTQWIISFAVQLIPSSLLLIGLVFLPESP</sequence>
<evidence type="ECO:0000256" key="4">
    <source>
        <dbReference type="ARBA" id="ARBA00022692"/>
    </source>
</evidence>
<keyword evidence="4 9" id="KW-0812">Transmembrane</keyword>
<dbReference type="AlphaFoldDB" id="A0A9P7SWL5"/>
<feature type="transmembrane region" description="Helical" evidence="9">
    <location>
        <begin position="193"/>
        <end position="215"/>
    </location>
</feature>
<dbReference type="PANTHER" id="PTHR48022:SF34">
    <property type="entry name" value="MAJOR FACILITATOR SUPERFAMILY (MFS) PROFILE DOMAIN-CONTAINING PROTEIN-RELATED"/>
    <property type="match status" value="1"/>
</dbReference>
<dbReference type="PANTHER" id="PTHR48022">
    <property type="entry name" value="PLASTIDIC GLUCOSE TRANSPORTER 4"/>
    <property type="match status" value="1"/>
</dbReference>
<feature type="transmembrane region" description="Helical" evidence="9">
    <location>
        <begin position="24"/>
        <end position="49"/>
    </location>
</feature>
<comment type="subcellular location">
    <subcellularLocation>
        <location evidence="1">Membrane</location>
        <topology evidence="1">Multi-pass membrane protein</topology>
    </subcellularLocation>
</comment>
<feature type="non-terminal residue" evidence="11">
    <location>
        <position position="219"/>
    </location>
</feature>
<dbReference type="PROSITE" id="PS50850">
    <property type="entry name" value="MFS"/>
    <property type="match status" value="1"/>
</dbReference>
<evidence type="ECO:0000259" key="10">
    <source>
        <dbReference type="PROSITE" id="PS50850"/>
    </source>
</evidence>
<dbReference type="OrthoDB" id="508119at2759"/>
<keyword evidence="3" id="KW-0813">Transport</keyword>
<evidence type="ECO:0000313" key="11">
    <source>
        <dbReference type="EMBL" id="KAG5992776.1"/>
    </source>
</evidence>
<name>A0A9P7SWL5_9HYPO</name>
<keyword evidence="5" id="KW-0672">Quinate metabolism</keyword>
<evidence type="ECO:0000256" key="2">
    <source>
        <dbReference type="ARBA" id="ARBA00010992"/>
    </source>
</evidence>
<protein>
    <recommendedName>
        <fullName evidence="8">Quinate transporter</fullName>
    </recommendedName>
</protein>
<evidence type="ECO:0000256" key="1">
    <source>
        <dbReference type="ARBA" id="ARBA00004141"/>
    </source>
</evidence>
<comment type="caution">
    <text evidence="11">The sequence shown here is derived from an EMBL/GenBank/DDBJ whole genome shotgun (WGS) entry which is preliminary data.</text>
</comment>
<evidence type="ECO:0000256" key="8">
    <source>
        <dbReference type="ARBA" id="ARBA00043213"/>
    </source>
</evidence>
<dbReference type="Gene3D" id="1.20.1250.20">
    <property type="entry name" value="MFS general substrate transporter like domains"/>
    <property type="match status" value="1"/>
</dbReference>
<dbReference type="InterPro" id="IPR003663">
    <property type="entry name" value="Sugar/inositol_transpt"/>
</dbReference>
<accession>A0A9P7SWL5</accession>
<evidence type="ECO:0000256" key="5">
    <source>
        <dbReference type="ARBA" id="ARBA00022911"/>
    </source>
</evidence>